<keyword evidence="4" id="KW-0862">Zinc</keyword>
<dbReference type="InterPro" id="IPR012340">
    <property type="entry name" value="NA-bd_OB-fold"/>
</dbReference>
<dbReference type="PANTHER" id="PTHR47165:SF4">
    <property type="entry name" value="OS03G0429900 PROTEIN"/>
    <property type="match status" value="1"/>
</dbReference>
<dbReference type="InterPro" id="IPR047192">
    <property type="entry name" value="Euk_RPA1_DBD_C"/>
</dbReference>
<name>A0A835HTL1_9MAGN</name>
<evidence type="ECO:0000259" key="7">
    <source>
        <dbReference type="Pfam" id="PF08646"/>
    </source>
</evidence>
<sequence length="466" mass="53455">MFRKGLMLKEIFLKNSIGTELKINLWENAIQLMDNAITFATSVPVLVVTSLTVRSYYDKYFLNSTSATKIYVNLEIPEVLELQNSSTFKERNISMLQASSSVEHNMKDRSLRNRKTLSQILQMLNGDSVGQVFTCTAIINDIVHDYAPFYKSCTKIGCRKKVIDKGDHYWCNNCNNAIPSPDARYQLKARIRDDTESTLITIFGDEAEALLKHPASELEKLMESANGIQTVKAIIDEIIGTLIVFEIKISQYNIQSQGKYGFTANKVFQVDYKLDSLQIQEDIEQVTGPSQILNDTFQAQLPDNMHQNSSTLVKEKQLPLERSTDIPNSSNKKNRTDKTYKRKAYVVISTEDSNESSQTSVIRPPSKRVRKIKENKKHKGYLLSRFIGLSDKDLRLPWGKRKLLEMRIFLLRLNWWLPHCRHLVPYPITDPDVETDSKPFDRDREPIADLFRDRNPVLATPILVAI</sequence>
<evidence type="ECO:0000256" key="2">
    <source>
        <dbReference type="ARBA" id="ARBA00022723"/>
    </source>
</evidence>
<protein>
    <recommendedName>
        <fullName evidence="7">Replication factor A C-terminal domain-containing protein</fullName>
    </recommendedName>
</protein>
<proteinExistence type="inferred from homology"/>
<keyword evidence="3" id="KW-0863">Zinc-finger</keyword>
<comment type="similarity">
    <text evidence="1">Belongs to the replication factor A protein 1 family.</text>
</comment>
<dbReference type="SUPFAM" id="SSF50249">
    <property type="entry name" value="Nucleic acid-binding proteins"/>
    <property type="match status" value="2"/>
</dbReference>
<dbReference type="OrthoDB" id="1931061at2759"/>
<evidence type="ECO:0000256" key="5">
    <source>
        <dbReference type="ARBA" id="ARBA00023125"/>
    </source>
</evidence>
<dbReference type="CDD" id="cd04476">
    <property type="entry name" value="RPA1_DBD_C"/>
    <property type="match status" value="1"/>
</dbReference>
<evidence type="ECO:0000256" key="4">
    <source>
        <dbReference type="ARBA" id="ARBA00022833"/>
    </source>
</evidence>
<dbReference type="InterPro" id="IPR013955">
    <property type="entry name" value="Rep_factor-A_C"/>
</dbReference>
<keyword evidence="9" id="KW-1185">Reference proteome</keyword>
<evidence type="ECO:0000256" key="1">
    <source>
        <dbReference type="ARBA" id="ARBA00005690"/>
    </source>
</evidence>
<keyword evidence="2" id="KW-0479">Metal-binding</keyword>
<dbReference type="Pfam" id="PF08646">
    <property type="entry name" value="Rep_fac-A_C"/>
    <property type="match status" value="1"/>
</dbReference>
<accession>A0A835HTL1</accession>
<feature type="compositionally biased region" description="Basic and acidic residues" evidence="6">
    <location>
        <begin position="313"/>
        <end position="324"/>
    </location>
</feature>
<keyword evidence="5" id="KW-0238">DNA-binding</keyword>
<dbReference type="EMBL" id="JADFTS010000005">
    <property type="protein sequence ID" value="KAF9605114.1"/>
    <property type="molecule type" value="Genomic_DNA"/>
</dbReference>
<evidence type="ECO:0000256" key="3">
    <source>
        <dbReference type="ARBA" id="ARBA00022771"/>
    </source>
</evidence>
<evidence type="ECO:0000313" key="9">
    <source>
        <dbReference type="Proteomes" id="UP000631114"/>
    </source>
</evidence>
<dbReference type="PANTHER" id="PTHR47165">
    <property type="entry name" value="OS03G0429900 PROTEIN"/>
    <property type="match status" value="1"/>
</dbReference>
<comment type="caution">
    <text evidence="8">The sequence shown here is derived from an EMBL/GenBank/DDBJ whole genome shotgun (WGS) entry which is preliminary data.</text>
</comment>
<dbReference type="GO" id="GO:0003677">
    <property type="term" value="F:DNA binding"/>
    <property type="evidence" value="ECO:0007669"/>
    <property type="project" value="UniProtKB-KW"/>
</dbReference>
<organism evidence="8 9">
    <name type="scientific">Coptis chinensis</name>
    <dbReference type="NCBI Taxonomy" id="261450"/>
    <lineage>
        <taxon>Eukaryota</taxon>
        <taxon>Viridiplantae</taxon>
        <taxon>Streptophyta</taxon>
        <taxon>Embryophyta</taxon>
        <taxon>Tracheophyta</taxon>
        <taxon>Spermatophyta</taxon>
        <taxon>Magnoliopsida</taxon>
        <taxon>Ranunculales</taxon>
        <taxon>Ranunculaceae</taxon>
        <taxon>Coptidoideae</taxon>
        <taxon>Coptis</taxon>
    </lineage>
</organism>
<dbReference type="GO" id="GO:0008270">
    <property type="term" value="F:zinc ion binding"/>
    <property type="evidence" value="ECO:0007669"/>
    <property type="project" value="UniProtKB-KW"/>
</dbReference>
<gene>
    <name evidence="8" type="ORF">IFM89_014105</name>
</gene>
<evidence type="ECO:0000313" key="8">
    <source>
        <dbReference type="EMBL" id="KAF9605114.1"/>
    </source>
</evidence>
<evidence type="ECO:0000256" key="6">
    <source>
        <dbReference type="SAM" id="MobiDB-lite"/>
    </source>
</evidence>
<dbReference type="Proteomes" id="UP000631114">
    <property type="component" value="Unassembled WGS sequence"/>
</dbReference>
<feature type="domain" description="Replication factor A C-terminal" evidence="7">
    <location>
        <begin position="133"/>
        <end position="276"/>
    </location>
</feature>
<reference evidence="8 9" key="1">
    <citation type="submission" date="2020-10" db="EMBL/GenBank/DDBJ databases">
        <title>The Coptis chinensis genome and diversification of protoberbering-type alkaloids.</title>
        <authorList>
            <person name="Wang B."/>
            <person name="Shu S."/>
            <person name="Song C."/>
            <person name="Liu Y."/>
        </authorList>
    </citation>
    <scope>NUCLEOTIDE SEQUENCE [LARGE SCALE GENOMIC DNA]</scope>
    <source>
        <strain evidence="8">HL-2020</strain>
        <tissue evidence="8">Leaf</tissue>
    </source>
</reference>
<dbReference type="AlphaFoldDB" id="A0A835HTL1"/>
<dbReference type="Gene3D" id="2.40.50.140">
    <property type="entry name" value="Nucleic acid-binding proteins"/>
    <property type="match status" value="2"/>
</dbReference>
<feature type="region of interest" description="Disordered" evidence="6">
    <location>
        <begin position="308"/>
        <end position="338"/>
    </location>
</feature>